<gene>
    <name evidence="1" type="ORF">T01_5195</name>
</gene>
<comment type="caution">
    <text evidence="1">The sequence shown here is derived from an EMBL/GenBank/DDBJ whole genome shotgun (WGS) entry which is preliminary data.</text>
</comment>
<proteinExistence type="predicted"/>
<dbReference type="EMBL" id="JYDH01000012">
    <property type="protein sequence ID" value="KRY40401.1"/>
    <property type="molecule type" value="Genomic_DNA"/>
</dbReference>
<dbReference type="OrthoDB" id="10384881at2759"/>
<reference evidence="1 2" key="1">
    <citation type="submission" date="2015-01" db="EMBL/GenBank/DDBJ databases">
        <title>Evolution of Trichinella species and genotypes.</title>
        <authorList>
            <person name="Korhonen P.K."/>
            <person name="Edoardo P."/>
            <person name="Giuseppe L.R."/>
            <person name="Gasser R.B."/>
        </authorList>
    </citation>
    <scope>NUCLEOTIDE SEQUENCE [LARGE SCALE GENOMIC DNA]</scope>
    <source>
        <strain evidence="1">ISS3</strain>
    </source>
</reference>
<sequence>MIQVISQLLMNHCTSYLRTANCGILADEFRTLILYLDLEDQEDVHHYVAGFSYDVYYLGFVLLRLYWHAMNTYFTNANTTEISLISLIYGSHENSNKNGKAGEAKIGAFMSHLRWPVLFLSKNEIYFV</sequence>
<dbReference type="Proteomes" id="UP000054776">
    <property type="component" value="Unassembled WGS sequence"/>
</dbReference>
<accession>A0A0V1BU23</accession>
<organism evidence="1 2">
    <name type="scientific">Trichinella spiralis</name>
    <name type="common">Trichina worm</name>
    <dbReference type="NCBI Taxonomy" id="6334"/>
    <lineage>
        <taxon>Eukaryota</taxon>
        <taxon>Metazoa</taxon>
        <taxon>Ecdysozoa</taxon>
        <taxon>Nematoda</taxon>
        <taxon>Enoplea</taxon>
        <taxon>Dorylaimia</taxon>
        <taxon>Trichinellida</taxon>
        <taxon>Trichinellidae</taxon>
        <taxon>Trichinella</taxon>
    </lineage>
</organism>
<evidence type="ECO:0000313" key="2">
    <source>
        <dbReference type="Proteomes" id="UP000054776"/>
    </source>
</evidence>
<evidence type="ECO:0000313" key="1">
    <source>
        <dbReference type="EMBL" id="KRY40401.1"/>
    </source>
</evidence>
<keyword evidence="2" id="KW-1185">Reference proteome</keyword>
<dbReference type="InParanoid" id="A0A0V1BU23"/>
<name>A0A0V1BU23_TRISP</name>
<dbReference type="AlphaFoldDB" id="A0A0V1BU23"/>
<protein>
    <submittedName>
        <fullName evidence="1">Uncharacterized protein</fullName>
    </submittedName>
</protein>